<reference evidence="2" key="1">
    <citation type="submission" date="2020-05" db="EMBL/GenBank/DDBJ databases">
        <authorList>
            <person name="Chiriac C."/>
            <person name="Salcher M."/>
            <person name="Ghai R."/>
            <person name="Kavagutti S V."/>
        </authorList>
    </citation>
    <scope>NUCLEOTIDE SEQUENCE</scope>
</reference>
<proteinExistence type="predicted"/>
<accession>A0A6J7KPB2</accession>
<sequence>MYRRRTTGEHDAAHRSTRRGTCGDLRSSDRMGNDLGVHVRLTHATSDQLRILRAEIDDKNSFETSFEGSSDRISHAGQ</sequence>
<name>A0A6J7KPB2_9ZZZZ</name>
<dbReference type="EMBL" id="CAFBNC010000194">
    <property type="protein sequence ID" value="CAB4958318.1"/>
    <property type="molecule type" value="Genomic_DNA"/>
</dbReference>
<organism evidence="2">
    <name type="scientific">freshwater metagenome</name>
    <dbReference type="NCBI Taxonomy" id="449393"/>
    <lineage>
        <taxon>unclassified sequences</taxon>
        <taxon>metagenomes</taxon>
        <taxon>ecological metagenomes</taxon>
    </lineage>
</organism>
<feature type="region of interest" description="Disordered" evidence="1">
    <location>
        <begin position="1"/>
        <end position="32"/>
    </location>
</feature>
<protein>
    <submittedName>
        <fullName evidence="2">Unannotated protein</fullName>
    </submittedName>
</protein>
<gene>
    <name evidence="2" type="ORF">UFOPK3733_02296</name>
</gene>
<evidence type="ECO:0000256" key="1">
    <source>
        <dbReference type="SAM" id="MobiDB-lite"/>
    </source>
</evidence>
<evidence type="ECO:0000313" key="2">
    <source>
        <dbReference type="EMBL" id="CAB4958318.1"/>
    </source>
</evidence>
<feature type="compositionally biased region" description="Basic and acidic residues" evidence="1">
    <location>
        <begin position="1"/>
        <end position="14"/>
    </location>
</feature>
<dbReference type="AlphaFoldDB" id="A0A6J7KPB2"/>